<dbReference type="InterPro" id="IPR011006">
    <property type="entry name" value="CheY-like_superfamily"/>
</dbReference>
<dbReference type="InterPro" id="IPR001789">
    <property type="entry name" value="Sig_transdc_resp-reg_receiver"/>
</dbReference>
<name>A0A0F9RZS7_9ZZZZ</name>
<reference evidence="2" key="1">
    <citation type="journal article" date="2015" name="Nature">
        <title>Complex archaea that bridge the gap between prokaryotes and eukaryotes.</title>
        <authorList>
            <person name="Spang A."/>
            <person name="Saw J.H."/>
            <person name="Jorgensen S.L."/>
            <person name="Zaremba-Niedzwiedzka K."/>
            <person name="Martijn J."/>
            <person name="Lind A.E."/>
            <person name="van Eijk R."/>
            <person name="Schleper C."/>
            <person name="Guy L."/>
            <person name="Ettema T.J."/>
        </authorList>
    </citation>
    <scope>NUCLEOTIDE SEQUENCE</scope>
</reference>
<proteinExistence type="predicted"/>
<comment type="caution">
    <text evidence="2">The sequence shown here is derived from an EMBL/GenBank/DDBJ whole genome shotgun (WGS) entry which is preliminary data.</text>
</comment>
<feature type="domain" description="Response regulatory" evidence="1">
    <location>
        <begin position="8"/>
        <end position="125"/>
    </location>
</feature>
<dbReference type="SUPFAM" id="SSF52172">
    <property type="entry name" value="CheY-like"/>
    <property type="match status" value="1"/>
</dbReference>
<dbReference type="Gene3D" id="3.40.50.2300">
    <property type="match status" value="1"/>
</dbReference>
<evidence type="ECO:0000259" key="1">
    <source>
        <dbReference type="PROSITE" id="PS50110"/>
    </source>
</evidence>
<dbReference type="InterPro" id="IPR052048">
    <property type="entry name" value="ST_Response_Regulator"/>
</dbReference>
<dbReference type="GO" id="GO:0000160">
    <property type="term" value="P:phosphorelay signal transduction system"/>
    <property type="evidence" value="ECO:0007669"/>
    <property type="project" value="InterPro"/>
</dbReference>
<dbReference type="PANTHER" id="PTHR43228:SF1">
    <property type="entry name" value="TWO-COMPONENT RESPONSE REGULATOR ARR22"/>
    <property type="match status" value="1"/>
</dbReference>
<dbReference type="SMART" id="SM00448">
    <property type="entry name" value="REC"/>
    <property type="match status" value="1"/>
</dbReference>
<dbReference type="Pfam" id="PF00072">
    <property type="entry name" value="Response_reg"/>
    <property type="match status" value="1"/>
</dbReference>
<dbReference type="PANTHER" id="PTHR43228">
    <property type="entry name" value="TWO-COMPONENT RESPONSE REGULATOR"/>
    <property type="match status" value="1"/>
</dbReference>
<gene>
    <name evidence="2" type="ORF">LCGC14_0532960</name>
</gene>
<dbReference type="EMBL" id="LAZR01000699">
    <property type="protein sequence ID" value="KKN60324.1"/>
    <property type="molecule type" value="Genomic_DNA"/>
</dbReference>
<organism evidence="2">
    <name type="scientific">marine sediment metagenome</name>
    <dbReference type="NCBI Taxonomy" id="412755"/>
    <lineage>
        <taxon>unclassified sequences</taxon>
        <taxon>metagenomes</taxon>
        <taxon>ecological metagenomes</taxon>
    </lineage>
</organism>
<dbReference type="AlphaFoldDB" id="A0A0F9RZS7"/>
<protein>
    <recommendedName>
        <fullName evidence="1">Response regulatory domain-containing protein</fullName>
    </recommendedName>
</protein>
<sequence length="129" mass="14223">MGIVDQLKVLIVDDHRTSRMLIRDALEQLGIKNIVFAVDGEEALRTMMSAPCHIIISDFNMPKLDGIQLLKAVRSYAPTKKTPFIILTGAGDRELVQKAAQLGVNNFLAKPITVPVLKKTMEAVVGRLQ</sequence>
<accession>A0A0F9RZS7</accession>
<evidence type="ECO:0000313" key="2">
    <source>
        <dbReference type="EMBL" id="KKN60324.1"/>
    </source>
</evidence>
<dbReference type="PROSITE" id="PS50110">
    <property type="entry name" value="RESPONSE_REGULATORY"/>
    <property type="match status" value="1"/>
</dbReference>